<evidence type="ECO:0000313" key="2">
    <source>
        <dbReference type="Proteomes" id="UP000037035"/>
    </source>
</evidence>
<comment type="caution">
    <text evidence="1">The sequence shown here is derived from an EMBL/GenBank/DDBJ whole genome shotgun (WGS) entry which is preliminary data.</text>
</comment>
<dbReference type="AlphaFoldDB" id="A0A0L6UMA5"/>
<dbReference type="VEuPathDB" id="FungiDB:VP01_5060g1"/>
<accession>A0A0L6UMA5</accession>
<proteinExistence type="predicted"/>
<evidence type="ECO:0000313" key="1">
    <source>
        <dbReference type="EMBL" id="KNZ49372.1"/>
    </source>
</evidence>
<gene>
    <name evidence="1" type="ORF">VP01_5060g1</name>
</gene>
<dbReference type="EMBL" id="LAVV01010232">
    <property type="protein sequence ID" value="KNZ49372.1"/>
    <property type="molecule type" value="Genomic_DNA"/>
</dbReference>
<protein>
    <submittedName>
        <fullName evidence="1">Uncharacterized protein</fullName>
    </submittedName>
</protein>
<sequence length="167" mass="19382">ITHLRRQHGILSIYKLVDCPVPSELALSGCTGRATGTFLQQSSGGHARWWKQMGGGYQESLPLMFFPYYKTNPNKTTQKSKIPFFFKNINIYHIFLKKLIINTPTYSPSSPVNPQKNSKLVKHYLCVLKLHKEEYIRNGKSSDWELLNRREIDPCQISFSPLRRRKP</sequence>
<dbReference type="Proteomes" id="UP000037035">
    <property type="component" value="Unassembled WGS sequence"/>
</dbReference>
<organism evidence="1 2">
    <name type="scientific">Puccinia sorghi</name>
    <dbReference type="NCBI Taxonomy" id="27349"/>
    <lineage>
        <taxon>Eukaryota</taxon>
        <taxon>Fungi</taxon>
        <taxon>Dikarya</taxon>
        <taxon>Basidiomycota</taxon>
        <taxon>Pucciniomycotina</taxon>
        <taxon>Pucciniomycetes</taxon>
        <taxon>Pucciniales</taxon>
        <taxon>Pucciniaceae</taxon>
        <taxon>Puccinia</taxon>
    </lineage>
</organism>
<keyword evidence="2" id="KW-1185">Reference proteome</keyword>
<reference evidence="1 2" key="1">
    <citation type="submission" date="2015-08" db="EMBL/GenBank/DDBJ databases">
        <title>Next Generation Sequencing and Analysis of the Genome of Puccinia sorghi L Schw, the Causal Agent of Maize Common Rust.</title>
        <authorList>
            <person name="Rochi L."/>
            <person name="Burguener G."/>
            <person name="Darino M."/>
            <person name="Turjanski A."/>
            <person name="Kreff E."/>
            <person name="Dieguez M.J."/>
            <person name="Sacco F."/>
        </authorList>
    </citation>
    <scope>NUCLEOTIDE SEQUENCE [LARGE SCALE GENOMIC DNA]</scope>
    <source>
        <strain evidence="1 2">RO10H11247</strain>
    </source>
</reference>
<feature type="non-terminal residue" evidence="1">
    <location>
        <position position="1"/>
    </location>
</feature>
<name>A0A0L6UMA5_9BASI</name>